<evidence type="ECO:0008006" key="4">
    <source>
        <dbReference type="Google" id="ProtNLM"/>
    </source>
</evidence>
<evidence type="ECO:0000313" key="2">
    <source>
        <dbReference type="EMBL" id="KAA6436395.1"/>
    </source>
</evidence>
<evidence type="ECO:0000313" key="3">
    <source>
        <dbReference type="Proteomes" id="UP000323221"/>
    </source>
</evidence>
<dbReference type="OrthoDB" id="9783675at2"/>
<protein>
    <recommendedName>
        <fullName evidence="4">DUF4395 domain-containing protein</fullName>
    </recommendedName>
</protein>
<keyword evidence="1" id="KW-1133">Transmembrane helix</keyword>
<feature type="transmembrane region" description="Helical" evidence="1">
    <location>
        <begin position="61"/>
        <end position="82"/>
    </location>
</feature>
<dbReference type="Proteomes" id="UP000323221">
    <property type="component" value="Unassembled WGS sequence"/>
</dbReference>
<accession>A0A5M8QJX7</accession>
<reference evidence="2 3" key="1">
    <citation type="submission" date="2019-08" db="EMBL/GenBank/DDBJ databases">
        <title>Agrococcus lahaulensis sp. nov., isolated from a cold desert of the Indian Himalayas.</title>
        <authorList>
            <person name="Qu J.H."/>
        </authorList>
    </citation>
    <scope>NUCLEOTIDE SEQUENCE [LARGE SCALE GENOMIC DNA]</scope>
    <source>
        <strain evidence="2 3">NS18</strain>
    </source>
</reference>
<feature type="transmembrane region" description="Helical" evidence="1">
    <location>
        <begin position="28"/>
        <end position="49"/>
    </location>
</feature>
<sequence>MTTAGPADAPRIGRHLPGYAVPVVDERAVRAAAGLLLLAGGIAFGLAAATGSQAPLQPFGVLGAPLWVTLALCALCLGMLFAETAFGICVGCALQRAFGTTPPQHCPGGVCAAS</sequence>
<evidence type="ECO:0000256" key="1">
    <source>
        <dbReference type="SAM" id="Phobius"/>
    </source>
</evidence>
<comment type="caution">
    <text evidence="2">The sequence shown here is derived from an EMBL/GenBank/DDBJ whole genome shotgun (WGS) entry which is preliminary data.</text>
</comment>
<name>A0A5M8QJX7_9MICO</name>
<keyword evidence="3" id="KW-1185">Reference proteome</keyword>
<dbReference type="EMBL" id="VOIR01000011">
    <property type="protein sequence ID" value="KAA6436395.1"/>
    <property type="molecule type" value="Genomic_DNA"/>
</dbReference>
<keyword evidence="1" id="KW-0472">Membrane</keyword>
<dbReference type="RefSeq" id="WP_146355110.1">
    <property type="nucleotide sequence ID" value="NZ_VOIR01000011.1"/>
</dbReference>
<keyword evidence="1" id="KW-0812">Transmembrane</keyword>
<gene>
    <name evidence="2" type="ORF">FQ330_03040</name>
</gene>
<proteinExistence type="predicted"/>
<dbReference type="AlphaFoldDB" id="A0A5M8QJX7"/>
<organism evidence="2 3">
    <name type="scientific">Agrococcus sediminis</name>
    <dbReference type="NCBI Taxonomy" id="2599924"/>
    <lineage>
        <taxon>Bacteria</taxon>
        <taxon>Bacillati</taxon>
        <taxon>Actinomycetota</taxon>
        <taxon>Actinomycetes</taxon>
        <taxon>Micrococcales</taxon>
        <taxon>Microbacteriaceae</taxon>
        <taxon>Agrococcus</taxon>
    </lineage>
</organism>